<dbReference type="SFLD" id="SFLDS00003">
    <property type="entry name" value="Haloacid_Dehalogenase"/>
    <property type="match status" value="1"/>
</dbReference>
<name>A0A521CU43_9FLAO</name>
<evidence type="ECO:0000313" key="2">
    <source>
        <dbReference type="EMBL" id="SMO62948.1"/>
    </source>
</evidence>
<dbReference type="EMBL" id="FXTA01000002">
    <property type="protein sequence ID" value="SMO62948.1"/>
    <property type="molecule type" value="Genomic_DNA"/>
</dbReference>
<evidence type="ECO:0000313" key="1">
    <source>
        <dbReference type="EMBL" id="MRX66997.1"/>
    </source>
</evidence>
<dbReference type="AlphaFoldDB" id="A0A521CU43"/>
<dbReference type="InterPro" id="IPR051828">
    <property type="entry name" value="HAD-like_hydrolase_domain"/>
</dbReference>
<dbReference type="PANTHER" id="PTHR46191">
    <property type="match status" value="1"/>
</dbReference>
<organism evidence="2 3">
    <name type="scientific">Flavobacterium resistens</name>
    <dbReference type="NCBI Taxonomy" id="443612"/>
    <lineage>
        <taxon>Bacteria</taxon>
        <taxon>Pseudomonadati</taxon>
        <taxon>Bacteroidota</taxon>
        <taxon>Flavobacteriia</taxon>
        <taxon>Flavobacteriales</taxon>
        <taxon>Flavobacteriaceae</taxon>
        <taxon>Flavobacterium</taxon>
    </lineage>
</organism>
<dbReference type="Gene3D" id="1.10.150.400">
    <property type="match status" value="1"/>
</dbReference>
<dbReference type="Pfam" id="PF00702">
    <property type="entry name" value="Hydrolase"/>
    <property type="match status" value="1"/>
</dbReference>
<dbReference type="Proteomes" id="UP000468990">
    <property type="component" value="Unassembled WGS sequence"/>
</dbReference>
<gene>
    <name evidence="1" type="ORF">GJU42_03360</name>
    <name evidence="2" type="ORF">SAMN06265349_102928</name>
</gene>
<accession>A0A521CU43</accession>
<dbReference type="InterPro" id="IPR036412">
    <property type="entry name" value="HAD-like_sf"/>
</dbReference>
<dbReference type="SFLD" id="SFLDG01129">
    <property type="entry name" value="C1.5:_HAD__Beta-PGM__Phosphata"/>
    <property type="match status" value="1"/>
</dbReference>
<reference evidence="2 3" key="1">
    <citation type="submission" date="2017-05" db="EMBL/GenBank/DDBJ databases">
        <authorList>
            <person name="Varghese N."/>
            <person name="Submissions S."/>
        </authorList>
    </citation>
    <scope>NUCLEOTIDE SEQUENCE [LARGE SCALE GENOMIC DNA]</scope>
    <source>
        <strain evidence="2 3">DSM 19382</strain>
    </source>
</reference>
<dbReference type="EMBL" id="WKKG01000001">
    <property type="protein sequence ID" value="MRX66997.1"/>
    <property type="molecule type" value="Genomic_DNA"/>
</dbReference>
<protein>
    <submittedName>
        <fullName evidence="1">HAD-IA family hydrolase</fullName>
    </submittedName>
    <submittedName>
        <fullName evidence="2">Putative hydrolase of the HAD superfamily</fullName>
    </submittedName>
</protein>
<dbReference type="InterPro" id="IPR023214">
    <property type="entry name" value="HAD_sf"/>
</dbReference>
<dbReference type="OrthoDB" id="3669651at2"/>
<dbReference type="InterPro" id="IPR006439">
    <property type="entry name" value="HAD-SF_hydro_IA"/>
</dbReference>
<dbReference type="GO" id="GO:0016787">
    <property type="term" value="F:hydrolase activity"/>
    <property type="evidence" value="ECO:0007669"/>
    <property type="project" value="UniProtKB-KW"/>
</dbReference>
<keyword evidence="2" id="KW-0378">Hydrolase</keyword>
<evidence type="ECO:0000313" key="4">
    <source>
        <dbReference type="Proteomes" id="UP000468990"/>
    </source>
</evidence>
<dbReference type="RefSeq" id="WP_142450560.1">
    <property type="nucleotide sequence ID" value="NZ_FXTA01000002.1"/>
</dbReference>
<dbReference type="SUPFAM" id="SSF56784">
    <property type="entry name" value="HAD-like"/>
    <property type="match status" value="1"/>
</dbReference>
<sequence>MKINYQNYSHLSFDLWLTLIKSNPEFKQKRNLLFKDFFEIEHGIDKVNEVVRYYDVLCNNINEKTGSNIDTYEIYYLILSALDVDLEKNDTHRLFEFYKQTEELFLNYKPVLIYSDIEKVFKEVTNQDKSVSILSNTAFIKGKVLRKLLEYYDLAEYFKFQIYSDEVGFSKPNMAIFQLVFDEINKYKKIDKKDVLHIGDNSVADYNGAIQFGFNAHLLKI</sequence>
<dbReference type="Gene3D" id="3.40.50.1000">
    <property type="entry name" value="HAD superfamily/HAD-like"/>
    <property type="match status" value="1"/>
</dbReference>
<proteinExistence type="predicted"/>
<dbReference type="NCBIfam" id="TIGR01549">
    <property type="entry name" value="HAD-SF-IA-v1"/>
    <property type="match status" value="1"/>
</dbReference>
<keyword evidence="4" id="KW-1185">Reference proteome</keyword>
<dbReference type="PANTHER" id="PTHR46191:SF2">
    <property type="entry name" value="HALOACID DEHALOGENASE-LIKE HYDROLASE DOMAIN-CONTAINING PROTEIN 3"/>
    <property type="match status" value="1"/>
</dbReference>
<reference evidence="1 4" key="2">
    <citation type="submission" date="2019-11" db="EMBL/GenBank/DDBJ databases">
        <title>Flavobacterium resistens genome.</title>
        <authorList>
            <person name="Wilson V.M."/>
            <person name="Newman J.D."/>
        </authorList>
    </citation>
    <scope>NUCLEOTIDE SEQUENCE [LARGE SCALE GENOMIC DNA]</scope>
    <source>
        <strain evidence="1 4">DSM 19382</strain>
    </source>
</reference>
<dbReference type="Proteomes" id="UP000317289">
    <property type="component" value="Unassembled WGS sequence"/>
</dbReference>
<evidence type="ECO:0000313" key="3">
    <source>
        <dbReference type="Proteomes" id="UP000317289"/>
    </source>
</evidence>